<dbReference type="PANTHER" id="PTHR43080">
    <property type="entry name" value="CBS DOMAIN-CONTAINING PROTEIN CBSX3, MITOCHONDRIAL"/>
    <property type="match status" value="1"/>
</dbReference>
<dbReference type="Gene3D" id="3.10.580.10">
    <property type="entry name" value="CBS-domain"/>
    <property type="match status" value="1"/>
</dbReference>
<evidence type="ECO:0000259" key="3">
    <source>
        <dbReference type="PROSITE" id="PS51371"/>
    </source>
</evidence>
<keyword evidence="5" id="KW-1185">Reference proteome</keyword>
<gene>
    <name evidence="4" type="ORF">MSEN_01940</name>
</gene>
<dbReference type="InterPro" id="IPR046342">
    <property type="entry name" value="CBS_dom_sf"/>
</dbReference>
<name>A0A7I9XEV4_9MYCO</name>
<dbReference type="RefSeq" id="WP_085087844.1">
    <property type="nucleotide sequence ID" value="NZ_BLKV01000001.1"/>
</dbReference>
<comment type="caution">
    <text evidence="4">The sequence shown here is derived from an EMBL/GenBank/DDBJ whole genome shotgun (WGS) entry which is preliminary data.</text>
</comment>
<feature type="domain" description="CBS" evidence="3">
    <location>
        <begin position="9"/>
        <end position="65"/>
    </location>
</feature>
<dbReference type="Pfam" id="PF00571">
    <property type="entry name" value="CBS"/>
    <property type="match status" value="2"/>
</dbReference>
<evidence type="ECO:0000256" key="1">
    <source>
        <dbReference type="ARBA" id="ARBA00023122"/>
    </source>
</evidence>
<dbReference type="InterPro" id="IPR000644">
    <property type="entry name" value="CBS_dom"/>
</dbReference>
<dbReference type="AlphaFoldDB" id="A0A7I9XEV4"/>
<dbReference type="PANTHER" id="PTHR43080:SF2">
    <property type="entry name" value="CBS DOMAIN-CONTAINING PROTEIN"/>
    <property type="match status" value="1"/>
</dbReference>
<reference evidence="4 5" key="1">
    <citation type="journal article" date="2019" name="Emerg. Microbes Infect.">
        <title>Comprehensive subspecies identification of 175 nontuberculous mycobacteria species based on 7547 genomic profiles.</title>
        <authorList>
            <person name="Matsumoto Y."/>
            <person name="Kinjo T."/>
            <person name="Motooka D."/>
            <person name="Nabeya D."/>
            <person name="Jung N."/>
            <person name="Uechi K."/>
            <person name="Horii T."/>
            <person name="Iida T."/>
            <person name="Fujita J."/>
            <person name="Nakamura S."/>
        </authorList>
    </citation>
    <scope>NUCLEOTIDE SEQUENCE [LARGE SCALE GENOMIC DNA]</scope>
    <source>
        <strain evidence="4 5">JCM 16017</strain>
    </source>
</reference>
<evidence type="ECO:0000313" key="5">
    <source>
        <dbReference type="Proteomes" id="UP000465263"/>
    </source>
</evidence>
<dbReference type="SMART" id="SM00116">
    <property type="entry name" value="CBS"/>
    <property type="match status" value="2"/>
</dbReference>
<organism evidence="4 5">
    <name type="scientific">Mycolicibacter senuensis</name>
    <dbReference type="NCBI Taxonomy" id="386913"/>
    <lineage>
        <taxon>Bacteria</taxon>
        <taxon>Bacillati</taxon>
        <taxon>Actinomycetota</taxon>
        <taxon>Actinomycetes</taxon>
        <taxon>Mycobacteriales</taxon>
        <taxon>Mycobacteriaceae</taxon>
        <taxon>Mycolicibacter</taxon>
    </lineage>
</organism>
<protein>
    <submittedName>
        <fullName evidence="4">Oxidoreductase</fullName>
    </submittedName>
</protein>
<evidence type="ECO:0000313" key="4">
    <source>
        <dbReference type="EMBL" id="GFG68474.1"/>
    </source>
</evidence>
<dbReference type="InterPro" id="IPR051257">
    <property type="entry name" value="Diverse_CBS-Domain"/>
</dbReference>
<dbReference type="EMBL" id="BLKV01000001">
    <property type="protein sequence ID" value="GFG68474.1"/>
    <property type="molecule type" value="Genomic_DNA"/>
</dbReference>
<proteinExistence type="predicted"/>
<sequence>MARTVAEIMAHTPQTVPADMPVSEAAECMRRADIGNVVVLSDGHVQGIVTDRDIVVRVVAEGKELSTPVGEVCSSQELVSVRPDSSLDDAVALMRSKAVRRLPVIDGDRLAGVLSIGDLAVERDEHSALADISAATANR</sequence>
<dbReference type="OrthoDB" id="9789996at2"/>
<accession>A0A7I9XEV4</accession>
<keyword evidence="1 2" id="KW-0129">CBS domain</keyword>
<feature type="domain" description="CBS" evidence="3">
    <location>
        <begin position="73"/>
        <end position="129"/>
    </location>
</feature>
<dbReference type="Proteomes" id="UP000465263">
    <property type="component" value="Unassembled WGS sequence"/>
</dbReference>
<evidence type="ECO:0000256" key="2">
    <source>
        <dbReference type="PROSITE-ProRule" id="PRU00703"/>
    </source>
</evidence>
<dbReference type="PROSITE" id="PS51371">
    <property type="entry name" value="CBS"/>
    <property type="match status" value="2"/>
</dbReference>
<dbReference type="SUPFAM" id="SSF54631">
    <property type="entry name" value="CBS-domain pair"/>
    <property type="match status" value="1"/>
</dbReference>